<evidence type="ECO:0000256" key="1">
    <source>
        <dbReference type="ARBA" id="ARBA00008275"/>
    </source>
</evidence>
<feature type="coiled-coil region" evidence="3">
    <location>
        <begin position="176"/>
        <end position="311"/>
    </location>
</feature>
<evidence type="ECO:0000256" key="3">
    <source>
        <dbReference type="SAM" id="Coils"/>
    </source>
</evidence>
<feature type="region of interest" description="Disordered" evidence="4">
    <location>
        <begin position="1019"/>
        <end position="1191"/>
    </location>
</feature>
<name>A0AAV6FG08_9TELE</name>
<dbReference type="Pfam" id="PF09738">
    <property type="entry name" value="LRRFIP"/>
    <property type="match status" value="3"/>
</dbReference>
<feature type="region of interest" description="Disordered" evidence="4">
    <location>
        <begin position="497"/>
        <end position="612"/>
    </location>
</feature>
<protein>
    <recommendedName>
        <fullName evidence="7">Leucine-rich repeat flightless-interacting protein 1</fullName>
    </recommendedName>
</protein>
<dbReference type="InterPro" id="IPR019139">
    <property type="entry name" value="LRRFIP1/2"/>
</dbReference>
<dbReference type="GO" id="GO:0000981">
    <property type="term" value="F:DNA-binding transcription factor activity, RNA polymerase II-specific"/>
    <property type="evidence" value="ECO:0007669"/>
    <property type="project" value="TreeGrafter"/>
</dbReference>
<accession>A0AAV6FG08</accession>
<feature type="region of interest" description="Disordered" evidence="4">
    <location>
        <begin position="948"/>
        <end position="980"/>
    </location>
</feature>
<feature type="compositionally biased region" description="Basic and acidic residues" evidence="4">
    <location>
        <begin position="517"/>
        <end position="533"/>
    </location>
</feature>
<dbReference type="Proteomes" id="UP000823561">
    <property type="component" value="Chromosome 23"/>
</dbReference>
<evidence type="ECO:0000256" key="2">
    <source>
        <dbReference type="ARBA" id="ARBA00023054"/>
    </source>
</evidence>
<feature type="coiled-coil region" evidence="3">
    <location>
        <begin position="1329"/>
        <end position="1419"/>
    </location>
</feature>
<dbReference type="PANTHER" id="PTHR19212">
    <property type="entry name" value="LEUCINE RICH REPEAT IN FLII INTERACTING PROTEIN"/>
    <property type="match status" value="1"/>
</dbReference>
<reference evidence="5" key="1">
    <citation type="submission" date="2020-10" db="EMBL/GenBank/DDBJ databases">
        <title>Chromosome-scale genome assembly of the Allis shad, Alosa alosa.</title>
        <authorList>
            <person name="Margot Z."/>
            <person name="Christophe K."/>
            <person name="Cabau C."/>
            <person name="Louis A."/>
            <person name="Berthelot C."/>
            <person name="Parey E."/>
            <person name="Roest Crollius H."/>
            <person name="Montfort J."/>
            <person name="Robinson-Rechavi M."/>
            <person name="Bucao C."/>
            <person name="Bouchez O."/>
            <person name="Gislard M."/>
            <person name="Lluch J."/>
            <person name="Milhes M."/>
            <person name="Lampietro C."/>
            <person name="Lopez Roques C."/>
            <person name="Donnadieu C."/>
            <person name="Braasch I."/>
            <person name="Desvignes T."/>
            <person name="Postlethwait J."/>
            <person name="Bobe J."/>
            <person name="Guiguen Y."/>
        </authorList>
    </citation>
    <scope>NUCLEOTIDE SEQUENCE</scope>
    <source>
        <strain evidence="5">M-15738</strain>
        <tissue evidence="5">Blood</tissue>
    </source>
</reference>
<keyword evidence="6" id="KW-1185">Reference proteome</keyword>
<feature type="region of interest" description="Disordered" evidence="4">
    <location>
        <begin position="77"/>
        <end position="134"/>
    </location>
</feature>
<feature type="compositionally biased region" description="Basic and acidic residues" evidence="4">
    <location>
        <begin position="955"/>
        <end position="969"/>
    </location>
</feature>
<evidence type="ECO:0000256" key="4">
    <source>
        <dbReference type="SAM" id="MobiDB-lite"/>
    </source>
</evidence>
<keyword evidence="2 3" id="KW-0175">Coiled coil</keyword>
<evidence type="ECO:0000313" key="6">
    <source>
        <dbReference type="Proteomes" id="UP000823561"/>
    </source>
</evidence>
<feature type="compositionally biased region" description="Polar residues" evidence="4">
    <location>
        <begin position="551"/>
        <end position="568"/>
    </location>
</feature>
<feature type="region of interest" description="Disordered" evidence="4">
    <location>
        <begin position="422"/>
        <end position="478"/>
    </location>
</feature>
<feature type="compositionally biased region" description="Basic and acidic residues" evidence="4">
    <location>
        <begin position="1053"/>
        <end position="1069"/>
    </location>
</feature>
<sequence>MGTQVTGRKRIPNREKMTAEDDALSQIAREAEARLAAKRAARAEAREIRMRELERQQKERYYGLDSKWGHIEQWMEESERYSRHSRRNTSISDDEERMSVGSRGSLRPSEYSGFLGSSSRASSRASSARASPVVEERMDRDFFDKGSRTASTLSAATLASLGGGSSRRGSCDTSISADTEASIREMKDSLTEVEEKYRRAMVSNAQLDNEKSNLMYQVDTLRDTLMELEEQMCEMRREYEEKAKDYERERHAHAVLKVQFTEMKETLKQSEELLVEAQQLRLKQHNYVREISDLQETLEWKEKKIGALERQKEYSDSMRDERNAFRDQVLRLQDALKKHGITLTSEPTTNGDAGESVIDGHVTSESASQLAQDSDSILGRGPYSMDHSRQVCIYLDIIPEITQEEDGCLDDHQTPQIEAGVSEEARVAESSSSQFNQTALLPEKTPEEAGEEEEDTQKMATPPCQETKSHQVQDPAEVQSASVILKDGEDMRVEYGSEDVDDNEGISTHTDSQYLKPDTDTSEPERTNEERGESFACVSDATVTENDRQSTHTPVESSTSDSQLNSTDELIEPPKEEKSEYIDPGIEVGSDPVSESGLSAVSKDIQDQTGESSDLKNFEIVIEVSTNYSSEAHSPDHEVVCEEDTLLSDSQATDTLKVEPAEGFMESINEVGSPPEDSRVTISEDENSPYPSEGRINPQLDDKTEGPVSETSAVEVHTDAVAQADADADSGMNNEEDALEALDEAKLQQHCIIHEKVPEEDQSQSHLISENTALDVVNNSSSADVETLGESKIVSLSENSTEWQAEELVECDEETLTSKAVDIISLQIPSGLDASSEEHTMTGITKATGPCGTSGEVTMDIALKQEKLHDITHMNVLIEQVESSQEDNRKTEHVIVSKTETPVRAEVISEISFDAQLTDIDVATGTISEDTINDMPEAEMASVVIPGEGSCKHSHHEENSESAETELRADAPLGGVEDNRGIEDGAELAHLGEPAGSPHTDKSLTEDTPAENEIIAAAAEPSSVANSMSRPQNESGAATGEVSAFPEVTSKFADTEERSTSDSGDDRADSQSAPVSLSSEDKAEEFNKVAEKPVSSPGQRPGPSSCEKESTDASTQTHIQVAAGREDSVDETTSEETTSVQGSGSVLCAGESTDATSSPHIEVTTRRGGGAEETAEEEMTTASIQTESTEEEIPIVRGAEALEDSQDDLKFLQSCVLATQLDFEFDQAQDLTGSAVAIPVEPVEEIIKDGFTGKAFKKKKFKIKRKEIRLRKLVEERENLVDQVRKLKAQVDQTQRNGTDDGTGTDEDLLQNGMDPHILDLQRDANRQISDLKFKLVKSEQEVTALEQNIIRLEGQVTRYKSASENAEKVEDELKVEKRRLQRELRSALDRIDELEASNNHLSKRLEKMKANRSALLAQQ</sequence>
<comment type="similarity">
    <text evidence="1">Belongs to the LRRFIP family.</text>
</comment>
<evidence type="ECO:0008006" key="7">
    <source>
        <dbReference type="Google" id="ProtNLM"/>
    </source>
</evidence>
<dbReference type="EMBL" id="JADWDJ010000023">
    <property type="protein sequence ID" value="KAG5261623.1"/>
    <property type="molecule type" value="Genomic_DNA"/>
</dbReference>
<feature type="compositionally biased region" description="Basic and acidic residues" evidence="4">
    <location>
        <begin position="572"/>
        <end position="581"/>
    </location>
</feature>
<comment type="caution">
    <text evidence="5">The sequence shown here is derived from an EMBL/GenBank/DDBJ whole genome shotgun (WGS) entry which is preliminary data.</text>
</comment>
<feature type="region of interest" description="Disordered" evidence="4">
    <location>
        <begin position="664"/>
        <end position="707"/>
    </location>
</feature>
<gene>
    <name evidence="5" type="ORF">AALO_G00286490</name>
</gene>
<dbReference type="GO" id="GO:0000978">
    <property type="term" value="F:RNA polymerase II cis-regulatory region sequence-specific DNA binding"/>
    <property type="evidence" value="ECO:0007669"/>
    <property type="project" value="TreeGrafter"/>
</dbReference>
<feature type="compositionally biased region" description="Low complexity" evidence="4">
    <location>
        <begin position="117"/>
        <end position="131"/>
    </location>
</feature>
<feature type="compositionally biased region" description="Low complexity" evidence="4">
    <location>
        <begin position="422"/>
        <end position="433"/>
    </location>
</feature>
<dbReference type="PANTHER" id="PTHR19212:SF5">
    <property type="entry name" value="LEUCINE-RICH REPEAT FLIGHTLESS-INTERACTING PROTEIN 1"/>
    <property type="match status" value="1"/>
</dbReference>
<dbReference type="Gene3D" id="1.20.5.4090">
    <property type="match status" value="1"/>
</dbReference>
<organism evidence="5 6">
    <name type="scientific">Alosa alosa</name>
    <name type="common">allis shad</name>
    <dbReference type="NCBI Taxonomy" id="278164"/>
    <lineage>
        <taxon>Eukaryota</taxon>
        <taxon>Metazoa</taxon>
        <taxon>Chordata</taxon>
        <taxon>Craniata</taxon>
        <taxon>Vertebrata</taxon>
        <taxon>Euteleostomi</taxon>
        <taxon>Actinopterygii</taxon>
        <taxon>Neopterygii</taxon>
        <taxon>Teleostei</taxon>
        <taxon>Clupei</taxon>
        <taxon>Clupeiformes</taxon>
        <taxon>Clupeoidei</taxon>
        <taxon>Clupeidae</taxon>
        <taxon>Alosa</taxon>
    </lineage>
</organism>
<feature type="region of interest" description="Disordered" evidence="4">
    <location>
        <begin position="1291"/>
        <end position="1311"/>
    </location>
</feature>
<feature type="region of interest" description="Disordered" evidence="4">
    <location>
        <begin position="1"/>
        <end position="23"/>
    </location>
</feature>
<proteinExistence type="inferred from homology"/>
<feature type="compositionally biased region" description="Basic and acidic residues" evidence="4">
    <location>
        <begin position="1079"/>
        <end position="1091"/>
    </location>
</feature>
<evidence type="ECO:0000313" key="5">
    <source>
        <dbReference type="EMBL" id="KAG5261623.1"/>
    </source>
</evidence>